<dbReference type="SUPFAM" id="SSF56112">
    <property type="entry name" value="Protein kinase-like (PK-like)"/>
    <property type="match status" value="1"/>
</dbReference>
<reference evidence="6" key="2">
    <citation type="submission" date="2013-04" db="UniProtKB">
        <authorList>
            <consortium name="EnsemblPlants"/>
        </authorList>
    </citation>
    <scope>IDENTIFICATION</scope>
</reference>
<accession>J3N913</accession>
<keyword evidence="2 3" id="KW-0067">ATP-binding</keyword>
<dbReference type="InterPro" id="IPR045274">
    <property type="entry name" value="WAK-like"/>
</dbReference>
<feature type="chain" id="PRO_5003775678" description="Protein kinase domain-containing protein" evidence="4">
    <location>
        <begin position="28"/>
        <end position="340"/>
    </location>
</feature>
<gene>
    <name evidence="6" type="primary">LOC102719059</name>
</gene>
<evidence type="ECO:0000256" key="3">
    <source>
        <dbReference type="PROSITE-ProRule" id="PRU10141"/>
    </source>
</evidence>
<dbReference type="InterPro" id="IPR017441">
    <property type="entry name" value="Protein_kinase_ATP_BS"/>
</dbReference>
<dbReference type="GO" id="GO:0005886">
    <property type="term" value="C:plasma membrane"/>
    <property type="evidence" value="ECO:0007669"/>
    <property type="project" value="TreeGrafter"/>
</dbReference>
<protein>
    <recommendedName>
        <fullName evidence="5">Protein kinase domain-containing protein</fullName>
    </recommendedName>
</protein>
<reference evidence="6" key="1">
    <citation type="journal article" date="2013" name="Nat. Commun.">
        <title>Whole-genome sequencing of Oryza brachyantha reveals mechanisms underlying Oryza genome evolution.</title>
        <authorList>
            <person name="Chen J."/>
            <person name="Huang Q."/>
            <person name="Gao D."/>
            <person name="Wang J."/>
            <person name="Lang Y."/>
            <person name="Liu T."/>
            <person name="Li B."/>
            <person name="Bai Z."/>
            <person name="Luis Goicoechea J."/>
            <person name="Liang C."/>
            <person name="Chen C."/>
            <person name="Zhang W."/>
            <person name="Sun S."/>
            <person name="Liao Y."/>
            <person name="Zhang X."/>
            <person name="Yang L."/>
            <person name="Song C."/>
            <person name="Wang M."/>
            <person name="Shi J."/>
            <person name="Liu G."/>
            <person name="Liu J."/>
            <person name="Zhou H."/>
            <person name="Zhou W."/>
            <person name="Yu Q."/>
            <person name="An N."/>
            <person name="Chen Y."/>
            <person name="Cai Q."/>
            <person name="Wang B."/>
            <person name="Liu B."/>
            <person name="Min J."/>
            <person name="Huang Y."/>
            <person name="Wu H."/>
            <person name="Li Z."/>
            <person name="Zhang Y."/>
            <person name="Yin Y."/>
            <person name="Song W."/>
            <person name="Jiang J."/>
            <person name="Jackson S.A."/>
            <person name="Wing R.A."/>
            <person name="Wang J."/>
            <person name="Chen M."/>
        </authorList>
    </citation>
    <scope>NUCLEOTIDE SEQUENCE [LARGE SCALE GENOMIC DNA]</scope>
    <source>
        <strain evidence="6">cv. IRGC 101232</strain>
    </source>
</reference>
<keyword evidence="1 3" id="KW-0547">Nucleotide-binding</keyword>
<dbReference type="PANTHER" id="PTHR27005">
    <property type="entry name" value="WALL-ASSOCIATED RECEPTOR KINASE-LIKE 21"/>
    <property type="match status" value="1"/>
</dbReference>
<sequence length="340" mass="38535">MLELLGILPPLVLLVDLVLSMRKPSNSEMIPEHWKVRTFTKREVIEFTENYSCPIGKGWSSDIYKGTLEDNTLVAVMKSREANEDQRKDFSNAAMVQSQIIHKNIIRLLGYCLEDEISVLVYEYAAKGNLSAILHSEEHFPLESRLKIAVRTAEALVYNHSCVIRHGHVTTTNIRHGSVTTPNILIDSNFVPKLAGFSLLRSSIRDNDGSSHFGSDNLNYFDPIFPKYGILTVKTDVYSFGLVLLELISREKPVYQEGENRLVSRFTRAYDTDGTGEAMFDERITTQENVPVLDDIGRLALRCTSSETNARPTMSEVAGRLEMIRSSWQRRRMAMGATRR</sequence>
<dbReference type="EnsemblPlants" id="OB11G22990.1">
    <property type="protein sequence ID" value="OB11G22990.1"/>
    <property type="gene ID" value="OB11G22990"/>
</dbReference>
<evidence type="ECO:0000259" key="5">
    <source>
        <dbReference type="PROSITE" id="PS50011"/>
    </source>
</evidence>
<dbReference type="Gene3D" id="1.10.510.10">
    <property type="entry name" value="Transferase(Phosphotransferase) domain 1"/>
    <property type="match status" value="1"/>
</dbReference>
<dbReference type="GO" id="GO:0007166">
    <property type="term" value="P:cell surface receptor signaling pathway"/>
    <property type="evidence" value="ECO:0007669"/>
    <property type="project" value="InterPro"/>
</dbReference>
<keyword evidence="7" id="KW-1185">Reference proteome</keyword>
<evidence type="ECO:0000256" key="4">
    <source>
        <dbReference type="SAM" id="SignalP"/>
    </source>
</evidence>
<proteinExistence type="predicted"/>
<dbReference type="Proteomes" id="UP000006038">
    <property type="component" value="Chromosome 11"/>
</dbReference>
<dbReference type="InterPro" id="IPR000719">
    <property type="entry name" value="Prot_kinase_dom"/>
</dbReference>
<evidence type="ECO:0000313" key="6">
    <source>
        <dbReference type="EnsemblPlants" id="OB11G22990.1"/>
    </source>
</evidence>
<dbReference type="GO" id="GO:0004674">
    <property type="term" value="F:protein serine/threonine kinase activity"/>
    <property type="evidence" value="ECO:0007669"/>
    <property type="project" value="TreeGrafter"/>
</dbReference>
<dbReference type="PROSITE" id="PS00107">
    <property type="entry name" value="PROTEIN_KINASE_ATP"/>
    <property type="match status" value="1"/>
</dbReference>
<dbReference type="Gramene" id="OB11G22990.1">
    <property type="protein sequence ID" value="OB11G22990.1"/>
    <property type="gene ID" value="OB11G22990"/>
</dbReference>
<feature type="domain" description="Protein kinase" evidence="5">
    <location>
        <begin position="49"/>
        <end position="324"/>
    </location>
</feature>
<dbReference type="InterPro" id="IPR011009">
    <property type="entry name" value="Kinase-like_dom_sf"/>
</dbReference>
<dbReference type="Gene3D" id="3.30.200.20">
    <property type="entry name" value="Phosphorylase Kinase, domain 1"/>
    <property type="match status" value="1"/>
</dbReference>
<dbReference type="Pfam" id="PF07714">
    <property type="entry name" value="PK_Tyr_Ser-Thr"/>
    <property type="match status" value="1"/>
</dbReference>
<feature type="binding site" evidence="3">
    <location>
        <position position="78"/>
    </location>
    <ligand>
        <name>ATP</name>
        <dbReference type="ChEBI" id="CHEBI:30616"/>
    </ligand>
</feature>
<evidence type="ECO:0000256" key="2">
    <source>
        <dbReference type="ARBA" id="ARBA00022840"/>
    </source>
</evidence>
<evidence type="ECO:0000313" key="7">
    <source>
        <dbReference type="Proteomes" id="UP000006038"/>
    </source>
</evidence>
<dbReference type="HOGENOM" id="CLU_000288_21_4_1"/>
<dbReference type="OMA" id="EENADHW"/>
<name>J3N913_ORYBR</name>
<organism evidence="6">
    <name type="scientific">Oryza brachyantha</name>
    <name type="common">malo sina</name>
    <dbReference type="NCBI Taxonomy" id="4533"/>
    <lineage>
        <taxon>Eukaryota</taxon>
        <taxon>Viridiplantae</taxon>
        <taxon>Streptophyta</taxon>
        <taxon>Embryophyta</taxon>
        <taxon>Tracheophyta</taxon>
        <taxon>Spermatophyta</taxon>
        <taxon>Magnoliopsida</taxon>
        <taxon>Liliopsida</taxon>
        <taxon>Poales</taxon>
        <taxon>Poaceae</taxon>
        <taxon>BOP clade</taxon>
        <taxon>Oryzoideae</taxon>
        <taxon>Oryzeae</taxon>
        <taxon>Oryzinae</taxon>
        <taxon>Oryza</taxon>
    </lineage>
</organism>
<dbReference type="eggNOG" id="ENOG502QTCP">
    <property type="taxonomic scope" value="Eukaryota"/>
</dbReference>
<evidence type="ECO:0000256" key="1">
    <source>
        <dbReference type="ARBA" id="ARBA00022741"/>
    </source>
</evidence>
<dbReference type="AlphaFoldDB" id="J3N913"/>
<dbReference type="GO" id="GO:0005524">
    <property type="term" value="F:ATP binding"/>
    <property type="evidence" value="ECO:0007669"/>
    <property type="project" value="UniProtKB-UniRule"/>
</dbReference>
<keyword evidence="4" id="KW-0732">Signal</keyword>
<feature type="signal peptide" evidence="4">
    <location>
        <begin position="1"/>
        <end position="27"/>
    </location>
</feature>
<dbReference type="PROSITE" id="PS50011">
    <property type="entry name" value="PROTEIN_KINASE_DOM"/>
    <property type="match status" value="1"/>
</dbReference>
<dbReference type="InterPro" id="IPR001245">
    <property type="entry name" value="Ser-Thr/Tyr_kinase_cat_dom"/>
</dbReference>
<dbReference type="PANTHER" id="PTHR27005:SF145">
    <property type="entry name" value="OS10G0142600 PROTEIN"/>
    <property type="match status" value="1"/>
</dbReference>